<dbReference type="EMBL" id="FNDK01000007">
    <property type="protein sequence ID" value="SDH58439.1"/>
    <property type="molecule type" value="Genomic_DNA"/>
</dbReference>
<keyword evidence="1" id="KW-0472">Membrane</keyword>
<evidence type="ECO:0000313" key="3">
    <source>
        <dbReference type="Proteomes" id="UP000199163"/>
    </source>
</evidence>
<keyword evidence="1" id="KW-0812">Transmembrane</keyword>
<keyword evidence="3" id="KW-1185">Reference proteome</keyword>
<accession>A0A1G8DLU2</accession>
<dbReference type="Proteomes" id="UP000199163">
    <property type="component" value="Unassembled WGS sequence"/>
</dbReference>
<feature type="transmembrane region" description="Helical" evidence="1">
    <location>
        <begin position="45"/>
        <end position="64"/>
    </location>
</feature>
<dbReference type="OrthoDB" id="2947826at2"/>
<proteinExistence type="predicted"/>
<keyword evidence="1" id="KW-1133">Transmembrane helix</keyword>
<gene>
    <name evidence="2" type="ORF">SAMN05192534_107134</name>
</gene>
<reference evidence="2 3" key="1">
    <citation type="submission" date="2016-10" db="EMBL/GenBank/DDBJ databases">
        <authorList>
            <person name="de Groot N.N."/>
        </authorList>
    </citation>
    <scope>NUCLEOTIDE SEQUENCE [LARGE SCALE GENOMIC DNA]</scope>
    <source>
        <strain evidence="2 3">DSM 21632</strain>
    </source>
</reference>
<dbReference type="RefSeq" id="WP_091272810.1">
    <property type="nucleotide sequence ID" value="NZ_FNDK01000007.1"/>
</dbReference>
<evidence type="ECO:0000313" key="2">
    <source>
        <dbReference type="EMBL" id="SDH58439.1"/>
    </source>
</evidence>
<dbReference type="Pfam" id="PF14143">
    <property type="entry name" value="YrhC"/>
    <property type="match status" value="1"/>
</dbReference>
<sequence>MKLDIDKYQSLANDFTNFSRVLLTLAAFLSVGFYLPDTFSASQSQVILIIVSFLLIGSICFHAASKKAEKHDGEQQ</sequence>
<dbReference type="InterPro" id="IPR025418">
    <property type="entry name" value="YrhC-like"/>
</dbReference>
<evidence type="ECO:0000256" key="1">
    <source>
        <dbReference type="SAM" id="Phobius"/>
    </source>
</evidence>
<name>A0A1G8DLU2_9BACI</name>
<dbReference type="AlphaFoldDB" id="A0A1G8DLU2"/>
<organism evidence="2 3">
    <name type="scientific">Alteribacillus persepolensis</name>
    <dbReference type="NCBI Taxonomy" id="568899"/>
    <lineage>
        <taxon>Bacteria</taxon>
        <taxon>Bacillati</taxon>
        <taxon>Bacillota</taxon>
        <taxon>Bacilli</taxon>
        <taxon>Bacillales</taxon>
        <taxon>Bacillaceae</taxon>
        <taxon>Alteribacillus</taxon>
    </lineage>
</organism>
<protein>
    <submittedName>
        <fullName evidence="2">YrhC-like protein</fullName>
    </submittedName>
</protein>
<feature type="transmembrane region" description="Helical" evidence="1">
    <location>
        <begin position="21"/>
        <end position="39"/>
    </location>
</feature>